<dbReference type="Proteomes" id="UP000634136">
    <property type="component" value="Unassembled WGS sequence"/>
</dbReference>
<evidence type="ECO:0000313" key="3">
    <source>
        <dbReference type="Proteomes" id="UP000634136"/>
    </source>
</evidence>
<reference evidence="2" key="1">
    <citation type="submission" date="2020-09" db="EMBL/GenBank/DDBJ databases">
        <title>Genome-Enabled Discovery of Anthraquinone Biosynthesis in Senna tora.</title>
        <authorList>
            <person name="Kang S.-H."/>
            <person name="Pandey R.P."/>
            <person name="Lee C.-M."/>
            <person name="Sim J.-S."/>
            <person name="Jeong J.-T."/>
            <person name="Choi B.-S."/>
            <person name="Jung M."/>
            <person name="Ginzburg D."/>
            <person name="Zhao K."/>
            <person name="Won S.Y."/>
            <person name="Oh T.-J."/>
            <person name="Yu Y."/>
            <person name="Kim N.-H."/>
            <person name="Lee O.R."/>
            <person name="Lee T.-H."/>
            <person name="Bashyal P."/>
            <person name="Kim T.-S."/>
            <person name="Lee W.-H."/>
            <person name="Kawkins C."/>
            <person name="Kim C.-K."/>
            <person name="Kim J.S."/>
            <person name="Ahn B.O."/>
            <person name="Rhee S.Y."/>
            <person name="Sohng J.K."/>
        </authorList>
    </citation>
    <scope>NUCLEOTIDE SEQUENCE</scope>
    <source>
        <tissue evidence="2">Leaf</tissue>
    </source>
</reference>
<dbReference type="EMBL" id="JAAIUW010000012">
    <property type="protein sequence ID" value="KAF7807630.1"/>
    <property type="molecule type" value="Genomic_DNA"/>
</dbReference>
<gene>
    <name evidence="2" type="ORF">G2W53_039791</name>
</gene>
<evidence type="ECO:0000256" key="1">
    <source>
        <dbReference type="SAM" id="MobiDB-lite"/>
    </source>
</evidence>
<feature type="compositionally biased region" description="Low complexity" evidence="1">
    <location>
        <begin position="27"/>
        <end position="36"/>
    </location>
</feature>
<feature type="compositionally biased region" description="Basic residues" evidence="1">
    <location>
        <begin position="1"/>
        <end position="16"/>
    </location>
</feature>
<sequence length="45" mass="5201">MTVKTQKPKSFSRTRHFQFPSHKSEASSPPHLLHLSKLTALQKKE</sequence>
<protein>
    <submittedName>
        <fullName evidence="2">Uncharacterized protein</fullName>
    </submittedName>
</protein>
<keyword evidence="3" id="KW-1185">Reference proteome</keyword>
<name>A0A834SRI8_9FABA</name>
<dbReference type="AlphaFoldDB" id="A0A834SRI8"/>
<accession>A0A834SRI8</accession>
<evidence type="ECO:0000313" key="2">
    <source>
        <dbReference type="EMBL" id="KAF7807630.1"/>
    </source>
</evidence>
<feature type="region of interest" description="Disordered" evidence="1">
    <location>
        <begin position="1"/>
        <end position="45"/>
    </location>
</feature>
<proteinExistence type="predicted"/>
<comment type="caution">
    <text evidence="2">The sequence shown here is derived from an EMBL/GenBank/DDBJ whole genome shotgun (WGS) entry which is preliminary data.</text>
</comment>
<organism evidence="2 3">
    <name type="scientific">Senna tora</name>
    <dbReference type="NCBI Taxonomy" id="362788"/>
    <lineage>
        <taxon>Eukaryota</taxon>
        <taxon>Viridiplantae</taxon>
        <taxon>Streptophyta</taxon>
        <taxon>Embryophyta</taxon>
        <taxon>Tracheophyta</taxon>
        <taxon>Spermatophyta</taxon>
        <taxon>Magnoliopsida</taxon>
        <taxon>eudicotyledons</taxon>
        <taxon>Gunneridae</taxon>
        <taxon>Pentapetalae</taxon>
        <taxon>rosids</taxon>
        <taxon>fabids</taxon>
        <taxon>Fabales</taxon>
        <taxon>Fabaceae</taxon>
        <taxon>Caesalpinioideae</taxon>
        <taxon>Cassia clade</taxon>
        <taxon>Senna</taxon>
    </lineage>
</organism>